<sequence length="48" mass="5636">MTCNRYMPNGSKFRCPLTNFFIPALSCPLIPVDDYFPNFLKYDQRAKT</sequence>
<keyword evidence="2" id="KW-1185">Reference proteome</keyword>
<reference evidence="1 2" key="1">
    <citation type="submission" date="2015-01" db="EMBL/GenBank/DDBJ databases">
        <title>Evolution of Trichinella species and genotypes.</title>
        <authorList>
            <person name="Korhonen P.K."/>
            <person name="Edoardo P."/>
            <person name="Giuseppe L.R."/>
            <person name="Gasser R.B."/>
        </authorList>
    </citation>
    <scope>NUCLEOTIDE SEQUENCE [LARGE SCALE GENOMIC DNA]</scope>
    <source>
        <strain evidence="1">ISS1029</strain>
    </source>
</reference>
<name>A0A0V1G821_9BILA</name>
<dbReference type="Proteomes" id="UP000055024">
    <property type="component" value="Unassembled WGS sequence"/>
</dbReference>
<gene>
    <name evidence="1" type="ORF">T11_18341</name>
</gene>
<proteinExistence type="predicted"/>
<dbReference type="AlphaFoldDB" id="A0A0V1G821"/>
<evidence type="ECO:0000313" key="2">
    <source>
        <dbReference type="Proteomes" id="UP000055024"/>
    </source>
</evidence>
<protein>
    <submittedName>
        <fullName evidence="1">Uncharacterized protein</fullName>
    </submittedName>
</protein>
<evidence type="ECO:0000313" key="1">
    <source>
        <dbReference type="EMBL" id="KRY94399.1"/>
    </source>
</evidence>
<dbReference type="EMBL" id="JYDP01005093">
    <property type="protein sequence ID" value="KRY94399.1"/>
    <property type="molecule type" value="Genomic_DNA"/>
</dbReference>
<comment type="caution">
    <text evidence="1">The sequence shown here is derived from an EMBL/GenBank/DDBJ whole genome shotgun (WGS) entry which is preliminary data.</text>
</comment>
<organism evidence="1 2">
    <name type="scientific">Trichinella zimbabwensis</name>
    <dbReference type="NCBI Taxonomy" id="268475"/>
    <lineage>
        <taxon>Eukaryota</taxon>
        <taxon>Metazoa</taxon>
        <taxon>Ecdysozoa</taxon>
        <taxon>Nematoda</taxon>
        <taxon>Enoplea</taxon>
        <taxon>Dorylaimia</taxon>
        <taxon>Trichinellida</taxon>
        <taxon>Trichinellidae</taxon>
        <taxon>Trichinella</taxon>
    </lineage>
</organism>
<accession>A0A0V1G821</accession>